<comment type="catalytic activity">
    <reaction evidence="7 8">
        <text>deamido-NAD(+) + L-glutamine + ATP + H2O = L-glutamate + AMP + diphosphate + NAD(+) + H(+)</text>
        <dbReference type="Rhea" id="RHEA:24384"/>
        <dbReference type="ChEBI" id="CHEBI:15377"/>
        <dbReference type="ChEBI" id="CHEBI:15378"/>
        <dbReference type="ChEBI" id="CHEBI:29985"/>
        <dbReference type="ChEBI" id="CHEBI:30616"/>
        <dbReference type="ChEBI" id="CHEBI:33019"/>
        <dbReference type="ChEBI" id="CHEBI:57540"/>
        <dbReference type="ChEBI" id="CHEBI:58359"/>
        <dbReference type="ChEBI" id="CHEBI:58437"/>
        <dbReference type="ChEBI" id="CHEBI:456215"/>
        <dbReference type="EC" id="6.3.5.1"/>
    </reaction>
</comment>
<evidence type="ECO:0000256" key="2">
    <source>
        <dbReference type="ARBA" id="ARBA00007145"/>
    </source>
</evidence>
<feature type="binding site" evidence="7">
    <location>
        <position position="409"/>
    </location>
    <ligand>
        <name>deamido-NAD(+)</name>
        <dbReference type="ChEBI" id="CHEBI:58437"/>
        <note>ligand shared between two neighboring subunits</note>
    </ligand>
</feature>
<feature type="active site" description="Nucleophile; for glutaminase activity" evidence="7">
    <location>
        <position position="154"/>
    </location>
</feature>
<feature type="binding site" evidence="7">
    <location>
        <position position="190"/>
    </location>
    <ligand>
        <name>L-glutamine</name>
        <dbReference type="ChEBI" id="CHEBI:58359"/>
    </ligand>
</feature>
<dbReference type="GO" id="GO:0003952">
    <property type="term" value="F:NAD+ synthase (glutamine-hydrolyzing) activity"/>
    <property type="evidence" value="ECO:0007669"/>
    <property type="project" value="UniProtKB-UniRule"/>
</dbReference>
<dbReference type="GO" id="GO:0008795">
    <property type="term" value="F:NAD+ synthase activity"/>
    <property type="evidence" value="ECO:0007669"/>
    <property type="project" value="UniProtKB-UniRule"/>
</dbReference>
<gene>
    <name evidence="7" type="primary">nadE</name>
    <name evidence="11" type="ORF">ACD_80C00167G0019</name>
</gene>
<dbReference type="EC" id="6.3.5.1" evidence="7 8"/>
<dbReference type="HAMAP" id="MF_02090">
    <property type="entry name" value="NadE_glutamine_dep"/>
    <property type="match status" value="1"/>
</dbReference>
<feature type="active site" description="Proton acceptor; for glutaminase activity" evidence="7">
    <location>
        <position position="40"/>
    </location>
</feature>
<dbReference type="GO" id="GO:0005524">
    <property type="term" value="F:ATP binding"/>
    <property type="evidence" value="ECO:0007669"/>
    <property type="project" value="UniProtKB-UniRule"/>
</dbReference>
<dbReference type="Gene3D" id="3.60.110.10">
    <property type="entry name" value="Carbon-nitrogen hydrolase"/>
    <property type="match status" value="1"/>
</dbReference>
<dbReference type="GO" id="GO:0004359">
    <property type="term" value="F:glutaminase activity"/>
    <property type="evidence" value="ECO:0007669"/>
    <property type="project" value="InterPro"/>
</dbReference>
<dbReference type="PANTHER" id="PTHR23090">
    <property type="entry name" value="NH 3 /GLUTAMINE-DEPENDENT NAD + SYNTHETASE"/>
    <property type="match status" value="1"/>
</dbReference>
<dbReference type="InterPro" id="IPR003694">
    <property type="entry name" value="NAD_synthase"/>
</dbReference>
<feature type="domain" description="CN hydrolase" evidence="10">
    <location>
        <begin position="1"/>
        <end position="254"/>
    </location>
</feature>
<sequence>MKIGIAQINTKVGDIAYNQQKIEAAIQQIGKDADVIVFPEMAISGYPLNDLIDDVSFVKQQKEVLYKIRELVLQTNDRLKVILWCIDYDETEVLPSGEMKKYNAAAVIGKDIQIYHKRLLPNYDVFFEQRYFAPGKAWLTFKIAKDLTWALTICEDIRDDNYEVKPIQAYKDKNVDVIFNISSSPYTTTKLQKRMDLLAKHARDLEAHMVYVNQVGGQDELVFDGASMIMSPDGCLTHLGKRFEEDITIVDTDKKKYEHAYDVMFEHNNPQRSIVEAMKLWLKDYLAKTGIQDVVIGVSGGIDSALSLYVLSQVVAPEHIHAIYMPTQYNSDQSYLLAKQLADNVGVELKIGEINELLKSFEKFGEEKLWKKTEGIAHENIQARIRGMILMNIANNVHGMVINNSNKTELAMGYGTLYGDLIGGLSLIGDLNKREVYDLSRYINERNHKEVIPGGIITRKASAELAEGQVDPFDYEKVSDAIEELQFGASVQEVAEKYTLDIEEVKALRKRIKINEFKIRQAPPVIKLKDRSVGIGRLYPIV</sequence>
<dbReference type="UniPathway" id="UPA00253">
    <property type="reaction ID" value="UER00334"/>
</dbReference>
<dbReference type="Gene3D" id="3.40.50.620">
    <property type="entry name" value="HUPs"/>
    <property type="match status" value="1"/>
</dbReference>
<dbReference type="Pfam" id="PF00795">
    <property type="entry name" value="CN_hydrolase"/>
    <property type="match status" value="1"/>
</dbReference>
<keyword evidence="3 7" id="KW-0436">Ligase</keyword>
<comment type="caution">
    <text evidence="11">The sequence shown here is derived from an EMBL/GenBank/DDBJ whole genome shotgun (WGS) entry which is preliminary data.</text>
</comment>
<dbReference type="PANTHER" id="PTHR23090:SF9">
    <property type="entry name" value="GLUTAMINE-DEPENDENT NAD(+) SYNTHETASE"/>
    <property type="match status" value="1"/>
</dbReference>
<evidence type="ECO:0000259" key="10">
    <source>
        <dbReference type="PROSITE" id="PS50263"/>
    </source>
</evidence>
<comment type="pathway">
    <text evidence="1 7 8">Cofactor biosynthesis; NAD(+) biosynthesis; NAD(+) from deamido-NAD(+) (L-Gln route): step 1/1.</text>
</comment>
<proteinExistence type="inferred from homology"/>
<accession>K1XHK4</accession>
<comment type="similarity">
    <text evidence="9">Belongs to the NAD synthetase family.</text>
</comment>
<dbReference type="InterPro" id="IPR022310">
    <property type="entry name" value="NAD/GMP_synthase"/>
</dbReference>
<feature type="binding site" evidence="7">
    <location>
        <position position="123"/>
    </location>
    <ligand>
        <name>L-glutamine</name>
        <dbReference type="ChEBI" id="CHEBI:58359"/>
    </ligand>
</feature>
<dbReference type="NCBIfam" id="TIGR00552">
    <property type="entry name" value="nadE"/>
    <property type="match status" value="1"/>
</dbReference>
<dbReference type="SUPFAM" id="SSF52402">
    <property type="entry name" value="Adenine nucleotide alpha hydrolases-like"/>
    <property type="match status" value="1"/>
</dbReference>
<comment type="similarity">
    <text evidence="2 7 8">In the C-terminal section; belongs to the NAD synthetase family.</text>
</comment>
<dbReference type="InterPro" id="IPR014729">
    <property type="entry name" value="Rossmann-like_a/b/a_fold"/>
</dbReference>
<keyword evidence="6 7" id="KW-0520">NAD</keyword>
<evidence type="ECO:0000256" key="7">
    <source>
        <dbReference type="HAMAP-Rule" id="MF_02090"/>
    </source>
</evidence>
<feature type="binding site" evidence="7">
    <location>
        <position position="518"/>
    </location>
    <ligand>
        <name>deamido-NAD(+)</name>
        <dbReference type="ChEBI" id="CHEBI:58437"/>
        <note>ligand shared between two neighboring subunits</note>
    </ligand>
</feature>
<dbReference type="SUPFAM" id="SSF56317">
    <property type="entry name" value="Carbon-nitrogen hydrolase"/>
    <property type="match status" value="1"/>
</dbReference>
<feature type="active site" description="For glutaminase activity" evidence="7">
    <location>
        <position position="117"/>
    </location>
</feature>
<keyword evidence="5 7" id="KW-0067">ATP-binding</keyword>
<dbReference type="InterPro" id="IPR003010">
    <property type="entry name" value="C-N_Hydrolase"/>
</dbReference>
<dbReference type="PROSITE" id="PS50263">
    <property type="entry name" value="CN_HYDROLASE"/>
    <property type="match status" value="1"/>
</dbReference>
<evidence type="ECO:0000256" key="1">
    <source>
        <dbReference type="ARBA" id="ARBA00005188"/>
    </source>
</evidence>
<evidence type="ECO:0000256" key="5">
    <source>
        <dbReference type="ARBA" id="ARBA00022840"/>
    </source>
</evidence>
<name>K1XHK4_9BACT</name>
<dbReference type="InterPro" id="IPR014445">
    <property type="entry name" value="Gln-dep_NAD_synthase"/>
</dbReference>
<dbReference type="PIRSF" id="PIRSF006630">
    <property type="entry name" value="NADS_GAT"/>
    <property type="match status" value="1"/>
</dbReference>
<evidence type="ECO:0000256" key="8">
    <source>
        <dbReference type="PIRNR" id="PIRNR006630"/>
    </source>
</evidence>
<feature type="binding site" evidence="7">
    <location>
        <begin position="297"/>
        <end position="304"/>
    </location>
    <ligand>
        <name>ATP</name>
        <dbReference type="ChEBI" id="CHEBI:30616"/>
    </ligand>
</feature>
<dbReference type="InterPro" id="IPR036526">
    <property type="entry name" value="C-N_Hydrolase_sf"/>
</dbReference>
<organism evidence="11">
    <name type="scientific">uncultured bacterium</name>
    <name type="common">gcode 4</name>
    <dbReference type="NCBI Taxonomy" id="1234023"/>
    <lineage>
        <taxon>Bacteria</taxon>
        <taxon>environmental samples</taxon>
    </lineage>
</organism>
<reference evidence="11" key="1">
    <citation type="journal article" date="2012" name="Science">
        <title>Fermentation, hydrogen, and sulfur metabolism in multiple uncultivated bacterial phyla.</title>
        <authorList>
            <person name="Wrighton K.C."/>
            <person name="Thomas B.C."/>
            <person name="Sharon I."/>
            <person name="Miller C.S."/>
            <person name="Castelle C.J."/>
            <person name="VerBerkmoes N.C."/>
            <person name="Wilkins M.J."/>
            <person name="Hettich R.L."/>
            <person name="Lipton M.S."/>
            <person name="Williams K.H."/>
            <person name="Long P.E."/>
            <person name="Banfield J.F."/>
        </authorList>
    </citation>
    <scope>NUCLEOTIDE SEQUENCE [LARGE SCALE GENOMIC DNA]</scope>
</reference>
<dbReference type="AlphaFoldDB" id="K1XHK4"/>
<evidence type="ECO:0000256" key="4">
    <source>
        <dbReference type="ARBA" id="ARBA00022741"/>
    </source>
</evidence>
<evidence type="ECO:0000256" key="9">
    <source>
        <dbReference type="RuleBase" id="RU003811"/>
    </source>
</evidence>
<dbReference type="Pfam" id="PF02540">
    <property type="entry name" value="NAD_synthase"/>
    <property type="match status" value="1"/>
</dbReference>
<evidence type="ECO:0000256" key="6">
    <source>
        <dbReference type="ARBA" id="ARBA00023027"/>
    </source>
</evidence>
<dbReference type="CDD" id="cd07570">
    <property type="entry name" value="GAT_Gln-NAD-synth"/>
    <property type="match status" value="1"/>
</dbReference>
<feature type="binding site" evidence="7">
    <location>
        <position position="184"/>
    </location>
    <ligand>
        <name>L-glutamine</name>
        <dbReference type="ChEBI" id="CHEBI:58359"/>
    </ligand>
</feature>
<evidence type="ECO:0000256" key="3">
    <source>
        <dbReference type="ARBA" id="ARBA00022598"/>
    </source>
</evidence>
<keyword evidence="4 7" id="KW-0547">Nucleotide-binding</keyword>
<comment type="function">
    <text evidence="7">Catalyzes the ATP-dependent amidation of deamido-NAD to form NAD. Uses L-glutamine as a nitrogen source.</text>
</comment>
<dbReference type="GO" id="GO:0009435">
    <property type="term" value="P:NAD+ biosynthetic process"/>
    <property type="evidence" value="ECO:0007669"/>
    <property type="project" value="UniProtKB-UniRule"/>
</dbReference>
<feature type="binding site" evidence="7">
    <location>
        <position position="380"/>
    </location>
    <ligand>
        <name>deamido-NAD(+)</name>
        <dbReference type="ChEBI" id="CHEBI:58437"/>
        <note>ligand shared between two neighboring subunits</note>
    </ligand>
</feature>
<dbReference type="EMBL" id="AMFJ01036174">
    <property type="protein sequence ID" value="EKD24721.1"/>
    <property type="molecule type" value="Genomic_DNA"/>
</dbReference>
<dbReference type="GO" id="GO:0005737">
    <property type="term" value="C:cytoplasm"/>
    <property type="evidence" value="ECO:0007669"/>
    <property type="project" value="InterPro"/>
</dbReference>
<protein>
    <recommendedName>
        <fullName evidence="7 8">Glutamine-dependent NAD(+) synthetase</fullName>
        <ecNumber evidence="7 8">6.3.5.1</ecNumber>
    </recommendedName>
    <alternativeName>
        <fullName evidence="7 8">NAD(+) synthase [glutamine-hydrolyzing]</fullName>
    </alternativeName>
</protein>
<dbReference type="CDD" id="cd00553">
    <property type="entry name" value="NAD_synthase"/>
    <property type="match status" value="1"/>
</dbReference>
<evidence type="ECO:0000313" key="11">
    <source>
        <dbReference type="EMBL" id="EKD24721.1"/>
    </source>
</evidence>
<comment type="caution">
    <text evidence="7">Lacks conserved residue(s) required for the propagation of feature annotation.</text>
</comment>